<name>A0ABW4HX49_9BACI</name>
<organism evidence="1 2">
    <name type="scientific">Oceanobacillus luteolus</name>
    <dbReference type="NCBI Taxonomy" id="1274358"/>
    <lineage>
        <taxon>Bacteria</taxon>
        <taxon>Bacillati</taxon>
        <taxon>Bacillota</taxon>
        <taxon>Bacilli</taxon>
        <taxon>Bacillales</taxon>
        <taxon>Bacillaceae</taxon>
        <taxon>Oceanobacillus</taxon>
    </lineage>
</organism>
<evidence type="ECO:0000313" key="1">
    <source>
        <dbReference type="EMBL" id="MFD1609831.1"/>
    </source>
</evidence>
<evidence type="ECO:0000313" key="2">
    <source>
        <dbReference type="Proteomes" id="UP001597221"/>
    </source>
</evidence>
<accession>A0ABW4HX49</accession>
<reference evidence="2" key="1">
    <citation type="journal article" date="2019" name="Int. J. Syst. Evol. Microbiol.">
        <title>The Global Catalogue of Microorganisms (GCM) 10K type strain sequencing project: providing services to taxonomists for standard genome sequencing and annotation.</title>
        <authorList>
            <consortium name="The Broad Institute Genomics Platform"/>
            <consortium name="The Broad Institute Genome Sequencing Center for Infectious Disease"/>
            <person name="Wu L."/>
            <person name="Ma J."/>
        </authorList>
    </citation>
    <scope>NUCLEOTIDE SEQUENCE [LARGE SCALE GENOMIC DNA]</scope>
    <source>
        <strain evidence="2">CGMCC 1.12376</strain>
    </source>
</reference>
<dbReference type="Proteomes" id="UP001597221">
    <property type="component" value="Unassembled WGS sequence"/>
</dbReference>
<comment type="caution">
    <text evidence="1">The sequence shown here is derived from an EMBL/GenBank/DDBJ whole genome shotgun (WGS) entry which is preliminary data.</text>
</comment>
<protein>
    <submittedName>
        <fullName evidence="1">Uncharacterized protein</fullName>
    </submittedName>
</protein>
<sequence>MASLRNNYLDSLFDSLEKQYNFLANGGTNYRLETTRLSLYVVKKAMMFEPFLNHKATKELVRQLLGDVNNERLEDVAKMLYLNANVEYRRANDSPEFKEALKKRRANRKKLELVKH</sequence>
<keyword evidence="2" id="KW-1185">Reference proteome</keyword>
<dbReference type="EMBL" id="JBHUDE010000163">
    <property type="protein sequence ID" value="MFD1609831.1"/>
    <property type="molecule type" value="Genomic_DNA"/>
</dbReference>
<proteinExistence type="predicted"/>
<gene>
    <name evidence="1" type="ORF">ACFSBH_19615</name>
</gene>
<dbReference type="RefSeq" id="WP_379599358.1">
    <property type="nucleotide sequence ID" value="NZ_JBHUDE010000163.1"/>
</dbReference>